<dbReference type="Gene3D" id="3.40.50.10750">
    <property type="entry name" value="Isocitrate/Isopropylmalate dehydrogenase-like"/>
    <property type="match status" value="1"/>
</dbReference>
<dbReference type="PANTHER" id="PTHR43356:SF3">
    <property type="entry name" value="PHOSPHATE ACETYLTRANSFERASE"/>
    <property type="match status" value="1"/>
</dbReference>
<evidence type="ECO:0000313" key="10">
    <source>
        <dbReference type="EMBL" id="RZS60061.1"/>
    </source>
</evidence>
<evidence type="ECO:0000256" key="5">
    <source>
        <dbReference type="ARBA" id="ARBA00022679"/>
    </source>
</evidence>
<dbReference type="NCBIfam" id="NF004167">
    <property type="entry name" value="PRK05632.1"/>
    <property type="match status" value="1"/>
</dbReference>
<evidence type="ECO:0000256" key="6">
    <source>
        <dbReference type="ARBA" id="ARBA00023315"/>
    </source>
</evidence>
<comment type="caution">
    <text evidence="10">The sequence shown here is derived from an EMBL/GenBank/DDBJ whole genome shotgun (WGS) entry which is preliminary data.</text>
</comment>
<dbReference type="AlphaFoldDB" id="A0A4Q7LZ71"/>
<feature type="compositionally biased region" description="Low complexity" evidence="8">
    <location>
        <begin position="1"/>
        <end position="12"/>
    </location>
</feature>
<dbReference type="SUPFAM" id="SSF53659">
    <property type="entry name" value="Isocitrate/Isopropylmalate dehydrogenase-like"/>
    <property type="match status" value="1"/>
</dbReference>
<dbReference type="Proteomes" id="UP000293852">
    <property type="component" value="Unassembled WGS sequence"/>
</dbReference>
<dbReference type="RefSeq" id="WP_207216443.1">
    <property type="nucleotide sequence ID" value="NZ_SGWX01000001.1"/>
</dbReference>
<reference evidence="10 11" key="1">
    <citation type="submission" date="2019-02" db="EMBL/GenBank/DDBJ databases">
        <title>Sequencing the genomes of 1000 actinobacteria strains.</title>
        <authorList>
            <person name="Klenk H.-P."/>
        </authorList>
    </citation>
    <scope>NUCLEOTIDE SEQUENCE [LARGE SCALE GENOMIC DNA]</scope>
    <source>
        <strain evidence="10 11">DSM 16932</strain>
    </source>
</reference>
<proteinExistence type="predicted"/>
<comment type="catalytic activity">
    <reaction evidence="1">
        <text>acetyl-CoA + phosphate = acetyl phosphate + CoA</text>
        <dbReference type="Rhea" id="RHEA:19521"/>
        <dbReference type="ChEBI" id="CHEBI:22191"/>
        <dbReference type="ChEBI" id="CHEBI:43474"/>
        <dbReference type="ChEBI" id="CHEBI:57287"/>
        <dbReference type="ChEBI" id="CHEBI:57288"/>
        <dbReference type="EC" id="2.3.1.8"/>
    </reaction>
</comment>
<evidence type="ECO:0000313" key="11">
    <source>
        <dbReference type="Proteomes" id="UP000293852"/>
    </source>
</evidence>
<gene>
    <name evidence="10" type="ORF">EV386_0302</name>
</gene>
<dbReference type="Pfam" id="PF01515">
    <property type="entry name" value="PTA_PTB"/>
    <property type="match status" value="1"/>
</dbReference>
<feature type="domain" description="Phosphate acetyl/butaryl transferase" evidence="9">
    <location>
        <begin position="100"/>
        <end position="419"/>
    </location>
</feature>
<dbReference type="InterPro" id="IPR002505">
    <property type="entry name" value="PTA_PTB"/>
</dbReference>
<dbReference type="NCBIfam" id="NF007233">
    <property type="entry name" value="PRK09653.1"/>
    <property type="match status" value="1"/>
</dbReference>
<dbReference type="EC" id="2.3.1.8" evidence="3"/>
<evidence type="ECO:0000256" key="8">
    <source>
        <dbReference type="SAM" id="MobiDB-lite"/>
    </source>
</evidence>
<evidence type="ECO:0000256" key="1">
    <source>
        <dbReference type="ARBA" id="ARBA00000705"/>
    </source>
</evidence>
<keyword evidence="6" id="KW-0012">Acyltransferase</keyword>
<dbReference type="GO" id="GO:0008959">
    <property type="term" value="F:phosphate acetyltransferase activity"/>
    <property type="evidence" value="ECO:0007669"/>
    <property type="project" value="UniProtKB-EC"/>
</dbReference>
<dbReference type="InterPro" id="IPR042113">
    <property type="entry name" value="P_AcTrfase_dom1"/>
</dbReference>
<evidence type="ECO:0000256" key="3">
    <source>
        <dbReference type="ARBA" id="ARBA00012707"/>
    </source>
</evidence>
<evidence type="ECO:0000256" key="4">
    <source>
        <dbReference type="ARBA" id="ARBA00021528"/>
    </source>
</evidence>
<protein>
    <recommendedName>
        <fullName evidence="4">Phosphate acetyltransferase</fullName>
        <ecNumber evidence="3">2.3.1.8</ecNumber>
    </recommendedName>
    <alternativeName>
        <fullName evidence="7">Phosphotransacetylase</fullName>
    </alternativeName>
</protein>
<evidence type="ECO:0000256" key="7">
    <source>
        <dbReference type="ARBA" id="ARBA00031108"/>
    </source>
</evidence>
<dbReference type="Gene3D" id="3.40.50.10950">
    <property type="match status" value="1"/>
</dbReference>
<feature type="region of interest" description="Disordered" evidence="8">
    <location>
        <begin position="1"/>
        <end position="28"/>
    </location>
</feature>
<dbReference type="InterPro" id="IPR004614">
    <property type="entry name" value="P_AcTrfase"/>
</dbReference>
<organism evidence="10 11">
    <name type="scientific">Xylanimonas ulmi</name>
    <dbReference type="NCBI Taxonomy" id="228973"/>
    <lineage>
        <taxon>Bacteria</taxon>
        <taxon>Bacillati</taxon>
        <taxon>Actinomycetota</taxon>
        <taxon>Actinomycetes</taxon>
        <taxon>Micrococcales</taxon>
        <taxon>Promicromonosporaceae</taxon>
        <taxon>Xylanimonas</taxon>
    </lineage>
</organism>
<name>A0A4Q7LZ71_9MICO</name>
<evidence type="ECO:0000256" key="2">
    <source>
        <dbReference type="ARBA" id="ARBA00004989"/>
    </source>
</evidence>
<evidence type="ECO:0000259" key="9">
    <source>
        <dbReference type="Pfam" id="PF01515"/>
    </source>
</evidence>
<dbReference type="InterPro" id="IPR042112">
    <property type="entry name" value="P_AcTrfase_dom2"/>
</dbReference>
<keyword evidence="5 10" id="KW-0808">Transferase</keyword>
<keyword evidence="11" id="KW-1185">Reference proteome</keyword>
<comment type="pathway">
    <text evidence="2">Metabolic intermediate biosynthesis; acetyl-CoA biosynthesis; acetyl-CoA from acetate: step 2/2.</text>
</comment>
<accession>A0A4Q7LZ71</accession>
<dbReference type="InterPro" id="IPR050500">
    <property type="entry name" value="Phos_Acetyltrans/Butyryltrans"/>
</dbReference>
<dbReference type="NCBIfam" id="TIGR00651">
    <property type="entry name" value="pta"/>
    <property type="match status" value="1"/>
</dbReference>
<dbReference type="PANTHER" id="PTHR43356">
    <property type="entry name" value="PHOSPHATE ACETYLTRANSFERASE"/>
    <property type="match status" value="1"/>
</dbReference>
<dbReference type="EMBL" id="SGWX01000001">
    <property type="protein sequence ID" value="RZS60061.1"/>
    <property type="molecule type" value="Genomic_DNA"/>
</dbReference>
<sequence length="424" mass="44147">MRESAWPESAWPEAPPRATSGPRPVAGHPVWTRARVRDAVGSGLRELRVPAGAILTPDARDLARDHGLRLVVAVPGARVTPPEAIPDLPAQAAERPGAAFLATLHARARAADRTIVLPEGDEPRVCAAAARVVAERLARVVLLGPDDVVRATAREAGLDPDAVAIWDPQTSPHREAFERRYLELRAHKGVTCDQARAAMGDVSYFGTMMVERGLADGMVSGAAHTTAHTVRPALEVIGAREDADLVSSVFLMCLPHGGDDVLVFADCAINISPTAPQIAAIAVTSARTARQLGVEPRVALLSYATYGSGAGPDVDLVREATALARQAAPDLPIDGPLQYDAAVVPEVGARKAPGSLVAGRATVLVFPDLSAGNIAYKAVQRSAGALAVGPVLQGLRKPVNDLSRGASVEDIVSTIAVTAVQATG</sequence>